<keyword evidence="4" id="KW-0653">Protein transport</keyword>
<dbReference type="GO" id="GO:0000938">
    <property type="term" value="C:GARP complex"/>
    <property type="evidence" value="ECO:0007669"/>
    <property type="project" value="TreeGrafter"/>
</dbReference>
<dbReference type="GO" id="GO:0015031">
    <property type="term" value="P:protein transport"/>
    <property type="evidence" value="ECO:0007669"/>
    <property type="project" value="UniProtKB-KW"/>
</dbReference>
<evidence type="ECO:0000256" key="7">
    <source>
        <dbReference type="SAM" id="MobiDB-lite"/>
    </source>
</evidence>
<evidence type="ECO:0000313" key="10">
    <source>
        <dbReference type="EMBL" id="PWN23767.1"/>
    </source>
</evidence>
<comment type="similarity">
    <text evidence="2">Belongs to the VPS52 family.</text>
</comment>
<dbReference type="OrthoDB" id="19482at2759"/>
<name>A0A316UEP5_9BASI</name>
<keyword evidence="5" id="KW-0333">Golgi apparatus</keyword>
<feature type="compositionally biased region" description="Low complexity" evidence="7">
    <location>
        <begin position="17"/>
        <end position="26"/>
    </location>
</feature>
<dbReference type="GO" id="GO:0005829">
    <property type="term" value="C:cytosol"/>
    <property type="evidence" value="ECO:0007669"/>
    <property type="project" value="GOC"/>
</dbReference>
<gene>
    <name evidence="10" type="ORF">BCV69DRAFT_309639</name>
</gene>
<evidence type="ECO:0000256" key="2">
    <source>
        <dbReference type="ARBA" id="ARBA00008180"/>
    </source>
</evidence>
<dbReference type="GO" id="GO:0019905">
    <property type="term" value="F:syntaxin binding"/>
    <property type="evidence" value="ECO:0007669"/>
    <property type="project" value="TreeGrafter"/>
</dbReference>
<dbReference type="Pfam" id="PF20655">
    <property type="entry name" value="Vps52_C"/>
    <property type="match status" value="1"/>
</dbReference>
<feature type="domain" description="Vps52 coiled-coil" evidence="8">
    <location>
        <begin position="104"/>
        <end position="298"/>
    </location>
</feature>
<feature type="region of interest" description="Disordered" evidence="7">
    <location>
        <begin position="433"/>
        <end position="494"/>
    </location>
</feature>
<dbReference type="PANTHER" id="PTHR14190">
    <property type="entry name" value="SUPPRESSOR OF ACTIN MUTATIONS 2/VACUOLAR PROTEIN SORTING 52"/>
    <property type="match status" value="1"/>
</dbReference>
<evidence type="ECO:0008006" key="12">
    <source>
        <dbReference type="Google" id="ProtNLM"/>
    </source>
</evidence>
<evidence type="ECO:0000256" key="5">
    <source>
        <dbReference type="ARBA" id="ARBA00023034"/>
    </source>
</evidence>
<evidence type="ECO:0000256" key="3">
    <source>
        <dbReference type="ARBA" id="ARBA00022448"/>
    </source>
</evidence>
<evidence type="ECO:0000256" key="1">
    <source>
        <dbReference type="ARBA" id="ARBA00004601"/>
    </source>
</evidence>
<dbReference type="EMBL" id="KZ819321">
    <property type="protein sequence ID" value="PWN23767.1"/>
    <property type="molecule type" value="Genomic_DNA"/>
</dbReference>
<feature type="compositionally biased region" description="Low complexity" evidence="7">
    <location>
        <begin position="729"/>
        <end position="739"/>
    </location>
</feature>
<dbReference type="AlphaFoldDB" id="A0A316UEP5"/>
<dbReference type="RefSeq" id="XP_025350927.1">
    <property type="nucleotide sequence ID" value="XM_025494730.1"/>
</dbReference>
<evidence type="ECO:0000256" key="4">
    <source>
        <dbReference type="ARBA" id="ARBA00022927"/>
    </source>
</evidence>
<keyword evidence="3" id="KW-0813">Transport</keyword>
<dbReference type="InterPro" id="IPR048361">
    <property type="entry name" value="Vps52_C"/>
</dbReference>
<feature type="region of interest" description="Disordered" evidence="7">
    <location>
        <begin position="1"/>
        <end position="29"/>
    </location>
</feature>
<reference evidence="10 11" key="1">
    <citation type="journal article" date="2018" name="Mol. Biol. Evol.">
        <title>Broad Genomic Sampling Reveals a Smut Pathogenic Ancestry of the Fungal Clade Ustilaginomycotina.</title>
        <authorList>
            <person name="Kijpornyongpan T."/>
            <person name="Mondo S.J."/>
            <person name="Barry K."/>
            <person name="Sandor L."/>
            <person name="Lee J."/>
            <person name="Lipzen A."/>
            <person name="Pangilinan J."/>
            <person name="LaButti K."/>
            <person name="Hainaut M."/>
            <person name="Henrissat B."/>
            <person name="Grigoriev I.V."/>
            <person name="Spatafora J.W."/>
            <person name="Aime M.C."/>
        </authorList>
    </citation>
    <scope>NUCLEOTIDE SEQUENCE [LARGE SCALE GENOMIC DNA]</scope>
    <source>
        <strain evidence="10 11">MCA 4718</strain>
    </source>
</reference>
<keyword evidence="6" id="KW-0175">Coiled coil</keyword>
<evidence type="ECO:0000256" key="6">
    <source>
        <dbReference type="SAM" id="Coils"/>
    </source>
</evidence>
<organism evidence="10 11">
    <name type="scientific">Pseudomicrostroma glucosiphilum</name>
    <dbReference type="NCBI Taxonomy" id="1684307"/>
    <lineage>
        <taxon>Eukaryota</taxon>
        <taxon>Fungi</taxon>
        <taxon>Dikarya</taxon>
        <taxon>Basidiomycota</taxon>
        <taxon>Ustilaginomycotina</taxon>
        <taxon>Exobasidiomycetes</taxon>
        <taxon>Microstromatales</taxon>
        <taxon>Microstromatales incertae sedis</taxon>
        <taxon>Pseudomicrostroma</taxon>
    </lineage>
</organism>
<feature type="compositionally biased region" description="Basic residues" evidence="7">
    <location>
        <begin position="433"/>
        <end position="448"/>
    </location>
</feature>
<proteinExistence type="inferred from homology"/>
<dbReference type="GO" id="GO:0032456">
    <property type="term" value="P:endocytic recycling"/>
    <property type="evidence" value="ECO:0007669"/>
    <property type="project" value="TreeGrafter"/>
</dbReference>
<dbReference type="InterPro" id="IPR048319">
    <property type="entry name" value="Vps52_CC"/>
</dbReference>
<feature type="coiled-coil region" evidence="6">
    <location>
        <begin position="119"/>
        <end position="146"/>
    </location>
</feature>
<sequence>MTTAMANGIEEGVPRASTSSLSPSSSFNAGRGALASADDAHDLAAATADIQALLSSSKFNDLRTLVDAALQDSERAKVDQREVFLSHAPTLLSLDAELESSISSLDHLSVFLTTFSNDLGLVSSQISSLEEKSKRIEEELKVKRALQAPLERMLKGGLVLDPRVVEKIFETEPDRSWVEAVRELERSLEATRKPLDQLAAVTPTSAAGPGARSARRFTLTQRTSSAYEAKPPSDEESSFKALHEAREVVEATKVMAASKIRAYLVSPFNLLKLSVSTNLQVLQTSILLPHHQPLYAFLARQMPRVAIDVQRAYVSAARLYFETGFRRYARSLTQVGKRGFADSGGEGGIADVGGGLFGGAKSDKDVWMTDPSRLEYAKVAGPGVTLGYMGDDAAHKEPPEALYRSLALVFFDNACSEYTFIVRYFETLVSSQRHHQVTGRHSSARRSSRAAGSEGIMSPTGSIPPTPITEWEEGDTFRTQDDDGPAPSDSASVAGGQLPLHLRESAGLGVISEASTPTFDDEDGDDEHHKGDLVQLSKAEQSALKGRGAADEIFKKIFEPVTGTWLAFSRSLLTSTTPLPLMSLLCMIQLTDHLLDLSSVRGAASVLTGPLLQFKMEAWPLFQRRFQDEIEAVLRLAGEEPSSGSSGGGAAAGGYKMMQGWMNSASATLSGGRSTSVTEEGLLLIATRYGSLYSQVAQLTHVARLPETLGAGVNRPSNGGGSLHPLSASTSTVQSSTDEESSSSLMLFSSLLRLRNALEKLLDKKSVEMRKSAGGEAAARRLKAGVGARVKVSLEKGPGSISLQRIQSEMSFWSEVVRKAG</sequence>
<accession>A0A316UEP5</accession>
<evidence type="ECO:0000259" key="8">
    <source>
        <dbReference type="Pfam" id="PF04129"/>
    </source>
</evidence>
<evidence type="ECO:0000259" key="9">
    <source>
        <dbReference type="Pfam" id="PF20655"/>
    </source>
</evidence>
<evidence type="ECO:0000313" key="11">
    <source>
        <dbReference type="Proteomes" id="UP000245942"/>
    </source>
</evidence>
<dbReference type="STRING" id="1684307.A0A316UEP5"/>
<comment type="subcellular location">
    <subcellularLocation>
        <location evidence="1">Golgi apparatus</location>
        <location evidence="1">trans-Golgi network</location>
    </subcellularLocation>
</comment>
<feature type="region of interest" description="Disordered" evidence="7">
    <location>
        <begin position="711"/>
        <end position="739"/>
    </location>
</feature>
<dbReference type="GO" id="GO:0042147">
    <property type="term" value="P:retrograde transport, endosome to Golgi"/>
    <property type="evidence" value="ECO:0007669"/>
    <property type="project" value="TreeGrafter"/>
</dbReference>
<dbReference type="Proteomes" id="UP000245942">
    <property type="component" value="Unassembled WGS sequence"/>
</dbReference>
<dbReference type="Pfam" id="PF04129">
    <property type="entry name" value="Vps52_CC"/>
    <property type="match status" value="1"/>
</dbReference>
<dbReference type="InterPro" id="IPR007258">
    <property type="entry name" value="Vps52"/>
</dbReference>
<dbReference type="PANTHER" id="PTHR14190:SF7">
    <property type="entry name" value="VACUOLAR PROTEIN SORTING-ASSOCIATED PROTEIN 52 HOMOLOG"/>
    <property type="match status" value="1"/>
</dbReference>
<keyword evidence="11" id="KW-1185">Reference proteome</keyword>
<feature type="domain" description="Vps52 C-terminal" evidence="9">
    <location>
        <begin position="326"/>
        <end position="426"/>
    </location>
</feature>
<protein>
    <recommendedName>
        <fullName evidence="12">Vps52-domain-containing protein</fullName>
    </recommendedName>
</protein>
<dbReference type="GeneID" id="37016464"/>
<feature type="compositionally biased region" description="Low complexity" evidence="7">
    <location>
        <begin position="485"/>
        <end position="494"/>
    </location>
</feature>
<dbReference type="GO" id="GO:0006896">
    <property type="term" value="P:Golgi to vacuole transport"/>
    <property type="evidence" value="ECO:0007669"/>
    <property type="project" value="TreeGrafter"/>
</dbReference>